<dbReference type="InterPro" id="IPR036388">
    <property type="entry name" value="WH-like_DNA-bd_sf"/>
</dbReference>
<dbReference type="SUPFAM" id="SSF55781">
    <property type="entry name" value="GAF domain-like"/>
    <property type="match status" value="1"/>
</dbReference>
<reference evidence="6" key="1">
    <citation type="submission" date="2021-11" db="EMBL/GenBank/DDBJ databases">
        <title>Description of a new species Pelosinus isolated from the bottom sediments of Lake Baikal.</title>
        <authorList>
            <person name="Zakharyuk A."/>
        </authorList>
    </citation>
    <scope>NUCLEOTIDE SEQUENCE</scope>
    <source>
        <strain evidence="6">Bkl1</strain>
    </source>
</reference>
<keyword evidence="1" id="KW-0805">Transcription regulation</keyword>
<dbReference type="PANTHER" id="PTHR30136">
    <property type="entry name" value="HELIX-TURN-HELIX TRANSCRIPTIONAL REGULATOR, ICLR FAMILY"/>
    <property type="match status" value="1"/>
</dbReference>
<comment type="caution">
    <text evidence="6">The sequence shown here is derived from an EMBL/GenBank/DDBJ whole genome shotgun (WGS) entry which is preliminary data.</text>
</comment>
<feature type="domain" description="IclR-ED" evidence="5">
    <location>
        <begin position="66"/>
        <end position="249"/>
    </location>
</feature>
<keyword evidence="3" id="KW-0804">Transcription</keyword>
<dbReference type="EMBL" id="JAJHJB010000036">
    <property type="protein sequence ID" value="MCC5467591.1"/>
    <property type="molecule type" value="Genomic_DNA"/>
</dbReference>
<dbReference type="Pfam" id="PF09339">
    <property type="entry name" value="HTH_IclR"/>
    <property type="match status" value="1"/>
</dbReference>
<evidence type="ECO:0000256" key="1">
    <source>
        <dbReference type="ARBA" id="ARBA00023015"/>
    </source>
</evidence>
<gene>
    <name evidence="6" type="ORF">LMF89_19845</name>
</gene>
<keyword evidence="2" id="KW-0238">DNA-binding</keyword>
<evidence type="ECO:0000256" key="2">
    <source>
        <dbReference type="ARBA" id="ARBA00023125"/>
    </source>
</evidence>
<name>A0ABS8HYB2_9FIRM</name>
<evidence type="ECO:0000259" key="4">
    <source>
        <dbReference type="PROSITE" id="PS51077"/>
    </source>
</evidence>
<dbReference type="InterPro" id="IPR029016">
    <property type="entry name" value="GAF-like_dom_sf"/>
</dbReference>
<dbReference type="Pfam" id="PF01614">
    <property type="entry name" value="IclR_C"/>
    <property type="match status" value="1"/>
</dbReference>
<dbReference type="PROSITE" id="PS51078">
    <property type="entry name" value="ICLR_ED"/>
    <property type="match status" value="1"/>
</dbReference>
<dbReference type="PANTHER" id="PTHR30136:SF35">
    <property type="entry name" value="HTH-TYPE TRANSCRIPTIONAL REGULATOR RV1719"/>
    <property type="match status" value="1"/>
</dbReference>
<dbReference type="Proteomes" id="UP001165492">
    <property type="component" value="Unassembled WGS sequence"/>
</dbReference>
<dbReference type="SUPFAM" id="SSF46785">
    <property type="entry name" value="Winged helix' DNA-binding domain"/>
    <property type="match status" value="1"/>
</dbReference>
<keyword evidence="7" id="KW-1185">Reference proteome</keyword>
<dbReference type="Gene3D" id="3.30.450.40">
    <property type="match status" value="1"/>
</dbReference>
<evidence type="ECO:0000256" key="3">
    <source>
        <dbReference type="ARBA" id="ARBA00023163"/>
    </source>
</evidence>
<dbReference type="RefSeq" id="WP_229536561.1">
    <property type="nucleotide sequence ID" value="NZ_JAJHJB010000036.1"/>
</dbReference>
<dbReference type="SMART" id="SM00346">
    <property type="entry name" value="HTH_ICLR"/>
    <property type="match status" value="1"/>
</dbReference>
<evidence type="ECO:0000313" key="7">
    <source>
        <dbReference type="Proteomes" id="UP001165492"/>
    </source>
</evidence>
<feature type="domain" description="HTH iclR-type" evidence="4">
    <location>
        <begin position="3"/>
        <end position="65"/>
    </location>
</feature>
<dbReference type="InterPro" id="IPR005471">
    <property type="entry name" value="Tscrpt_reg_IclR_N"/>
</dbReference>
<proteinExistence type="predicted"/>
<accession>A0ABS8HYB2</accession>
<dbReference type="InterPro" id="IPR014757">
    <property type="entry name" value="Tscrpt_reg_IclR_C"/>
</dbReference>
<dbReference type="InterPro" id="IPR036390">
    <property type="entry name" value="WH_DNA-bd_sf"/>
</dbReference>
<organism evidence="6 7">
    <name type="scientific">Pelosinus baikalensis</name>
    <dbReference type="NCBI Taxonomy" id="2892015"/>
    <lineage>
        <taxon>Bacteria</taxon>
        <taxon>Bacillati</taxon>
        <taxon>Bacillota</taxon>
        <taxon>Negativicutes</taxon>
        <taxon>Selenomonadales</taxon>
        <taxon>Sporomusaceae</taxon>
        <taxon>Pelosinus</taxon>
    </lineage>
</organism>
<dbReference type="InterPro" id="IPR050707">
    <property type="entry name" value="HTH_MetabolicPath_Reg"/>
</dbReference>
<evidence type="ECO:0000259" key="5">
    <source>
        <dbReference type="PROSITE" id="PS51078"/>
    </source>
</evidence>
<evidence type="ECO:0000313" key="6">
    <source>
        <dbReference type="EMBL" id="MCC5467591.1"/>
    </source>
</evidence>
<sequence>MSHKPTERVLNILNLLSVNADGLTLTEISKAISVPKSTLFPILQTMTDMNYIQLGKDSFRYKLGISTFCIGSSYSQDEYMLEFAKSIMKNVVTEIKEICQMGVLEGNNVLYVLKEEPEVGLDIRIISRVGKRLPAYCTALGKALISNYDIEEVKKLYPKGLIPYTENTITDFDILNNQLLTIRKEHIAKEYEEITKGLCCYAVPLESNGNVIAALSVSVPNFRATKEKLNLITELLLDARRQFGNVNFK</sequence>
<dbReference type="PROSITE" id="PS51077">
    <property type="entry name" value="HTH_ICLR"/>
    <property type="match status" value="1"/>
</dbReference>
<dbReference type="Gene3D" id="1.10.10.10">
    <property type="entry name" value="Winged helix-like DNA-binding domain superfamily/Winged helix DNA-binding domain"/>
    <property type="match status" value="1"/>
</dbReference>
<protein>
    <submittedName>
        <fullName evidence="6">IclR family transcriptional regulator</fullName>
    </submittedName>
</protein>